<accession>A0AAD2G8T3</accession>
<dbReference type="Gene3D" id="1.25.40.10">
    <property type="entry name" value="Tetratricopeptide repeat domain"/>
    <property type="match status" value="2"/>
</dbReference>
<evidence type="ECO:0000256" key="3">
    <source>
        <dbReference type="PROSITE-ProRule" id="PRU00339"/>
    </source>
</evidence>
<feature type="repeat" description="TPR" evidence="3">
    <location>
        <begin position="569"/>
        <end position="602"/>
    </location>
</feature>
<dbReference type="SUPFAM" id="SSF81301">
    <property type="entry name" value="Nucleotidyltransferase"/>
    <property type="match status" value="1"/>
</dbReference>
<dbReference type="EMBL" id="CAKOGP040002291">
    <property type="protein sequence ID" value="CAJ1966464.1"/>
    <property type="molecule type" value="Genomic_DNA"/>
</dbReference>
<dbReference type="Pfam" id="PF13424">
    <property type="entry name" value="TPR_12"/>
    <property type="match status" value="1"/>
</dbReference>
<evidence type="ECO:0000313" key="5">
    <source>
        <dbReference type="EMBL" id="CAJ1966464.1"/>
    </source>
</evidence>
<organism evidence="5 6">
    <name type="scientific">Cylindrotheca closterium</name>
    <dbReference type="NCBI Taxonomy" id="2856"/>
    <lineage>
        <taxon>Eukaryota</taxon>
        <taxon>Sar</taxon>
        <taxon>Stramenopiles</taxon>
        <taxon>Ochrophyta</taxon>
        <taxon>Bacillariophyta</taxon>
        <taxon>Bacillariophyceae</taxon>
        <taxon>Bacillariophycidae</taxon>
        <taxon>Bacillariales</taxon>
        <taxon>Bacillariaceae</taxon>
        <taxon>Cylindrotheca</taxon>
    </lineage>
</organism>
<dbReference type="SUPFAM" id="SSF48452">
    <property type="entry name" value="TPR-like"/>
    <property type="match status" value="2"/>
</dbReference>
<dbReference type="AlphaFoldDB" id="A0AAD2G8T3"/>
<reference evidence="5" key="1">
    <citation type="submission" date="2023-08" db="EMBL/GenBank/DDBJ databases">
        <authorList>
            <person name="Audoor S."/>
            <person name="Bilcke G."/>
        </authorList>
    </citation>
    <scope>NUCLEOTIDE SEQUENCE</scope>
</reference>
<evidence type="ECO:0000256" key="4">
    <source>
        <dbReference type="SAM" id="MobiDB-lite"/>
    </source>
</evidence>
<name>A0AAD2G8T3_9STRA</name>
<dbReference type="Proteomes" id="UP001295423">
    <property type="component" value="Unassembled WGS sequence"/>
</dbReference>
<evidence type="ECO:0000313" key="6">
    <source>
        <dbReference type="Proteomes" id="UP001295423"/>
    </source>
</evidence>
<dbReference type="InterPro" id="IPR011990">
    <property type="entry name" value="TPR-like_helical_dom_sf"/>
</dbReference>
<keyword evidence="2 3" id="KW-0802">TPR repeat</keyword>
<evidence type="ECO:0000256" key="1">
    <source>
        <dbReference type="ARBA" id="ARBA00022737"/>
    </source>
</evidence>
<dbReference type="InterPro" id="IPR043519">
    <property type="entry name" value="NT_sf"/>
</dbReference>
<dbReference type="SMART" id="SM00028">
    <property type="entry name" value="TPR"/>
    <property type="match status" value="2"/>
</dbReference>
<proteinExistence type="predicted"/>
<keyword evidence="6" id="KW-1185">Reference proteome</keyword>
<gene>
    <name evidence="5" type="ORF">CYCCA115_LOCUS22047</name>
</gene>
<protein>
    <recommendedName>
        <fullName evidence="7">Nephrocystin-3</fullName>
    </recommendedName>
</protein>
<evidence type="ECO:0000256" key="2">
    <source>
        <dbReference type="ARBA" id="ARBA00022803"/>
    </source>
</evidence>
<feature type="region of interest" description="Disordered" evidence="4">
    <location>
        <begin position="1"/>
        <end position="20"/>
    </location>
</feature>
<sequence>MVLFSMNSSRSLNSEGSTLSTGRDIKRSVEKVPLLPVQTPTKIDFEGDEALERIVRKLGKFTGVKPNTLIDTKLRQPLIVELSTKRQELFQELLQLAIDERGEVEDWTDKAFATKIIEIVHGTYSSMPPLHPQTRAFQQHAAKFLDCRSRMDAEYFENKEFQQIALLCVQTNSAGIESDTQQYKQQSMTGAPVDSFDELYEAATIANPIFKDTVMRLLDRTRKDCGGSGDGVAIEFPRLKDRERALQKADDDYMNRTSGPAMCWLYDIVRCSIEFNSVDQITRFLDLMKADDSIYIVKSKNRFAQPGLSGYRDLLFHIQISTLHGFKHICEIQIHHKEMKKLDKELLSHFYYEFFRSYLTRDEDALQDRLDDLEVITGEAFLDEHALENLLRQPMEVSEINRFVNLFSDQLGEDEWAMRFVAKLLWRDMNTNGPSTITIANAYDKLGKILQKTYRGKMDEEALLLHLRSLSIKKKELGNKDIALAQTYENIALLHISMDEHLEAMKHLKGALEIKTRNLGEYHLSVAQTYNHMVTPSLQLKRTADVVELCHRSVQIRSSRVGKDHPDLADVYRLLAGAFLRQSKYYDALENYERSLEIRKKLVGENDESLLEDYKGLLHVQFHQGRLNRVQELHQRISYIRLKMSKGKLTKPLPGKHFIKSLKVLRIASAPVSFCLNGFWCRRMSSMGISQKYLKGCFIDEAFEGSDGEDALSGFLRSAHLCLV</sequence>
<keyword evidence="1" id="KW-0677">Repeat</keyword>
<feature type="repeat" description="TPR" evidence="3">
    <location>
        <begin position="485"/>
        <end position="518"/>
    </location>
</feature>
<dbReference type="Pfam" id="PF13374">
    <property type="entry name" value="TPR_10"/>
    <property type="match status" value="1"/>
</dbReference>
<dbReference type="Gene3D" id="3.30.460.10">
    <property type="entry name" value="Beta Polymerase, domain 2"/>
    <property type="match status" value="1"/>
</dbReference>
<dbReference type="InterPro" id="IPR019734">
    <property type="entry name" value="TPR_rpt"/>
</dbReference>
<evidence type="ECO:0008006" key="7">
    <source>
        <dbReference type="Google" id="ProtNLM"/>
    </source>
</evidence>
<dbReference type="PANTHER" id="PTHR45641:SF1">
    <property type="entry name" value="AAA+ ATPASE DOMAIN-CONTAINING PROTEIN"/>
    <property type="match status" value="1"/>
</dbReference>
<dbReference type="PANTHER" id="PTHR45641">
    <property type="entry name" value="TETRATRICOPEPTIDE REPEAT PROTEIN (AFU_ORTHOLOGUE AFUA_6G03870)"/>
    <property type="match status" value="1"/>
</dbReference>
<comment type="caution">
    <text evidence="5">The sequence shown here is derived from an EMBL/GenBank/DDBJ whole genome shotgun (WGS) entry which is preliminary data.</text>
</comment>
<dbReference type="PROSITE" id="PS50005">
    <property type="entry name" value="TPR"/>
    <property type="match status" value="2"/>
</dbReference>